<proteinExistence type="predicted"/>
<dbReference type="PANTHER" id="PTHR45865:SF1">
    <property type="entry name" value="E3 UBIQUITIN-PROTEIN LIGASE SHPRH"/>
    <property type="match status" value="1"/>
</dbReference>
<dbReference type="InterPro" id="IPR027417">
    <property type="entry name" value="P-loop_NTPase"/>
</dbReference>
<sequence length="88" mass="10369">EPVFNVGDELQAINRVHRIGQSKETFVHRYIMKDTVEQKIFASNKIKTKIYFQNGGDMKEIHCKSKQLLKNYEENLSDEDLINVYFDS</sequence>
<reference evidence="1" key="1">
    <citation type="submission" date="2020-05" db="EMBL/GenBank/DDBJ databases">
        <title>Phylogenomic resolution of chytrid fungi.</title>
        <authorList>
            <person name="Stajich J.E."/>
            <person name="Amses K."/>
            <person name="Simmons R."/>
            <person name="Seto K."/>
            <person name="Myers J."/>
            <person name="Bonds A."/>
            <person name="Quandt C.A."/>
            <person name="Barry K."/>
            <person name="Liu P."/>
            <person name="Grigoriev I."/>
            <person name="Longcore J.E."/>
            <person name="James T.Y."/>
        </authorList>
    </citation>
    <scope>NUCLEOTIDE SEQUENCE</scope>
    <source>
        <strain evidence="1">JEL0476</strain>
    </source>
</reference>
<dbReference type="EMBL" id="JADGJW010002029">
    <property type="protein sequence ID" value="KAJ3199826.1"/>
    <property type="molecule type" value="Genomic_DNA"/>
</dbReference>
<evidence type="ECO:0000313" key="1">
    <source>
        <dbReference type="EMBL" id="KAJ3199826.1"/>
    </source>
</evidence>
<protein>
    <submittedName>
        <fullName evidence="1">Uncharacterized protein</fullName>
    </submittedName>
</protein>
<dbReference type="AlphaFoldDB" id="A0AAD5TSJ9"/>
<comment type="caution">
    <text evidence="1">The sequence shown here is derived from an EMBL/GenBank/DDBJ whole genome shotgun (WGS) entry which is preliminary data.</text>
</comment>
<gene>
    <name evidence="1" type="ORF">HK099_002989</name>
</gene>
<dbReference type="PANTHER" id="PTHR45865">
    <property type="entry name" value="E3 UBIQUITIN-PROTEIN LIGASE SHPRH FAMILY MEMBER"/>
    <property type="match status" value="1"/>
</dbReference>
<dbReference type="Proteomes" id="UP001211065">
    <property type="component" value="Unassembled WGS sequence"/>
</dbReference>
<accession>A0AAD5TSJ9</accession>
<evidence type="ECO:0000313" key="2">
    <source>
        <dbReference type="Proteomes" id="UP001211065"/>
    </source>
</evidence>
<dbReference type="InterPro" id="IPR052583">
    <property type="entry name" value="ATP-helicase/E3_Ub-Ligase"/>
</dbReference>
<feature type="non-terminal residue" evidence="1">
    <location>
        <position position="1"/>
    </location>
</feature>
<dbReference type="Gene3D" id="3.40.50.300">
    <property type="entry name" value="P-loop containing nucleotide triphosphate hydrolases"/>
    <property type="match status" value="1"/>
</dbReference>
<organism evidence="1 2">
    <name type="scientific">Clydaea vesicula</name>
    <dbReference type="NCBI Taxonomy" id="447962"/>
    <lineage>
        <taxon>Eukaryota</taxon>
        <taxon>Fungi</taxon>
        <taxon>Fungi incertae sedis</taxon>
        <taxon>Chytridiomycota</taxon>
        <taxon>Chytridiomycota incertae sedis</taxon>
        <taxon>Chytridiomycetes</taxon>
        <taxon>Lobulomycetales</taxon>
        <taxon>Lobulomycetaceae</taxon>
        <taxon>Clydaea</taxon>
    </lineage>
</organism>
<dbReference type="SUPFAM" id="SSF52540">
    <property type="entry name" value="P-loop containing nucleoside triphosphate hydrolases"/>
    <property type="match status" value="1"/>
</dbReference>
<keyword evidence="2" id="KW-1185">Reference proteome</keyword>
<name>A0AAD5TSJ9_9FUNG</name>